<dbReference type="GeneID" id="96596958"/>
<evidence type="ECO:0000313" key="9">
    <source>
        <dbReference type="Proteomes" id="UP000037326"/>
    </source>
</evidence>
<dbReference type="GO" id="GO:0015667">
    <property type="term" value="F:site-specific DNA-methyltransferase (cytosine-N4-specific) activity"/>
    <property type="evidence" value="ECO:0007669"/>
    <property type="project" value="UniProtKB-EC"/>
</dbReference>
<comment type="caution">
    <text evidence="8">The sequence shown here is derived from an EMBL/GenBank/DDBJ whole genome shotgun (WGS) entry which is preliminary data.</text>
</comment>
<comment type="catalytic activity">
    <reaction evidence="7">
        <text>a 2'-deoxycytidine in DNA + S-adenosyl-L-methionine = an N(4)-methyl-2'-deoxycytidine in DNA + S-adenosyl-L-homocysteine + H(+)</text>
        <dbReference type="Rhea" id="RHEA:16857"/>
        <dbReference type="Rhea" id="RHEA-COMP:11369"/>
        <dbReference type="Rhea" id="RHEA-COMP:13674"/>
        <dbReference type="ChEBI" id="CHEBI:15378"/>
        <dbReference type="ChEBI" id="CHEBI:57856"/>
        <dbReference type="ChEBI" id="CHEBI:59789"/>
        <dbReference type="ChEBI" id="CHEBI:85452"/>
        <dbReference type="ChEBI" id="CHEBI:137933"/>
        <dbReference type="EC" id="2.1.1.113"/>
    </reaction>
</comment>
<dbReference type="Proteomes" id="UP000037326">
    <property type="component" value="Unassembled WGS sequence"/>
</dbReference>
<keyword evidence="6" id="KW-0680">Restriction system</keyword>
<name>A0A0K9FHP0_9BACI</name>
<dbReference type="EC" id="2.1.1.113" evidence="2"/>
<reference evidence="9" key="1">
    <citation type="submission" date="2015-07" db="EMBL/GenBank/DDBJ databases">
        <authorList>
            <consortium name="Consortium for Microbial Forensics and Genomics (microFORGE)"/>
            <person name="Knight B.M."/>
            <person name="Roberts D.P."/>
            <person name="Lin D."/>
            <person name="Hari K."/>
            <person name="Fletcher J."/>
            <person name="Melcher U."/>
            <person name="Blagden T."/>
            <person name="Winegar R.A."/>
        </authorList>
    </citation>
    <scope>NUCLEOTIDE SEQUENCE [LARGE SCALE GENOMIC DNA]</scope>
    <source>
        <strain evidence="9">DSM 23493</strain>
    </source>
</reference>
<dbReference type="GO" id="GO:0003677">
    <property type="term" value="F:DNA binding"/>
    <property type="evidence" value="ECO:0007669"/>
    <property type="project" value="InterPro"/>
</dbReference>
<accession>A0A0K9FHP0</accession>
<dbReference type="InterPro" id="IPR029063">
    <property type="entry name" value="SAM-dependent_MTases_sf"/>
</dbReference>
<keyword evidence="4" id="KW-0808">Transferase</keyword>
<keyword evidence="5" id="KW-0949">S-adenosyl-L-methionine</keyword>
<dbReference type="PATRIC" id="fig|582475.4.peg.3810"/>
<evidence type="ECO:0000256" key="3">
    <source>
        <dbReference type="ARBA" id="ARBA00022603"/>
    </source>
</evidence>
<protein>
    <recommendedName>
        <fullName evidence="2">site-specific DNA-methyltransferase (cytosine-N(4)-specific)</fullName>
        <ecNumber evidence="2">2.1.1.113</ecNumber>
    </recommendedName>
</protein>
<dbReference type="InterPro" id="IPR017985">
    <property type="entry name" value="MeTrfase_CN4_CS"/>
</dbReference>
<evidence type="ECO:0000256" key="1">
    <source>
        <dbReference type="ARBA" id="ARBA00010203"/>
    </source>
</evidence>
<evidence type="ECO:0000256" key="4">
    <source>
        <dbReference type="ARBA" id="ARBA00022679"/>
    </source>
</evidence>
<dbReference type="Gene3D" id="3.40.50.150">
    <property type="entry name" value="Vaccinia Virus protein VP39"/>
    <property type="match status" value="2"/>
</dbReference>
<evidence type="ECO:0000256" key="7">
    <source>
        <dbReference type="ARBA" id="ARBA00049120"/>
    </source>
</evidence>
<dbReference type="GO" id="GO:0009307">
    <property type="term" value="P:DNA restriction-modification system"/>
    <property type="evidence" value="ECO:0007669"/>
    <property type="project" value="UniProtKB-KW"/>
</dbReference>
<dbReference type="REBASE" id="129365">
    <property type="entry name" value="M.Lxy23493ORF1310P"/>
</dbReference>
<dbReference type="AlphaFoldDB" id="A0A0K9FHP0"/>
<dbReference type="RefSeq" id="WP_049662945.1">
    <property type="nucleotide sequence ID" value="NZ_LFXJ01000002.1"/>
</dbReference>
<comment type="similarity">
    <text evidence="1">Belongs to the N(4)/N(6)-methyltransferase family. N(4) subfamily.</text>
</comment>
<gene>
    <name evidence="8" type="ORF">ACZ11_01310</name>
</gene>
<dbReference type="GO" id="GO:0032259">
    <property type="term" value="P:methylation"/>
    <property type="evidence" value="ECO:0007669"/>
    <property type="project" value="UniProtKB-KW"/>
</dbReference>
<dbReference type="OrthoDB" id="43862at2"/>
<dbReference type="SUPFAM" id="SSF53335">
    <property type="entry name" value="S-adenosyl-L-methionine-dependent methyltransferases"/>
    <property type="match status" value="1"/>
</dbReference>
<evidence type="ECO:0000256" key="6">
    <source>
        <dbReference type="ARBA" id="ARBA00022747"/>
    </source>
</evidence>
<evidence type="ECO:0000256" key="5">
    <source>
        <dbReference type="ARBA" id="ARBA00022691"/>
    </source>
</evidence>
<evidence type="ECO:0000313" key="8">
    <source>
        <dbReference type="EMBL" id="KMY33747.1"/>
    </source>
</evidence>
<proteinExistence type="inferred from homology"/>
<sequence>MREFKYTDCFDKYDRIMQFNKNKKTYIHGWYPFVEGYSKEFINSILSELDYIPQHCLEPFSGSGTTALELQKNNIKCSSFEVNPFMFSLARSKLRTDYTVRSLKKHLNSIERALEDVVPEIETVYPPPIYKSMMQRDSLDKWIFNLETMRGLLDIKFAIDGVNDNKYRQLFKISLASLLLEISNVYRNGKCLSYKKGWKKINEIQRGNVHELFVEKIENVILPDIKEINKYKRAEGKLFSNHNFCHLGDCKEKISLLEDGAVDLVITSPPYLNSRDYTDTYMIELWMLDLINDYNELRDLRRKTFKSHVQVAWGNMPLLSIKELSDAIEKLEPHKDKFWNKNLLEMIKGYFLDMDILFSKLKRKMKSNGKVYLNVANSAYYGVEIEVDKIISTIAETHEFEVEEIRKARKIKPSSQQKEQIPFLLEVVIVMRKK</sequence>
<dbReference type="PROSITE" id="PS00093">
    <property type="entry name" value="N4_MTASE"/>
    <property type="match status" value="1"/>
</dbReference>
<keyword evidence="3" id="KW-0489">Methyltransferase</keyword>
<dbReference type="EMBL" id="LFXJ01000002">
    <property type="protein sequence ID" value="KMY33747.1"/>
    <property type="molecule type" value="Genomic_DNA"/>
</dbReference>
<organism evidence="8 9">
    <name type="scientific">Lysinibacillus xylanilyticus</name>
    <dbReference type="NCBI Taxonomy" id="582475"/>
    <lineage>
        <taxon>Bacteria</taxon>
        <taxon>Bacillati</taxon>
        <taxon>Bacillota</taxon>
        <taxon>Bacilli</taxon>
        <taxon>Bacillales</taxon>
        <taxon>Bacillaceae</taxon>
        <taxon>Lysinibacillus</taxon>
    </lineage>
</organism>
<evidence type="ECO:0000256" key="2">
    <source>
        <dbReference type="ARBA" id="ARBA00012185"/>
    </source>
</evidence>